<dbReference type="EMBL" id="CM029052">
    <property type="protein sequence ID" value="KAG2558708.1"/>
    <property type="molecule type" value="Genomic_DNA"/>
</dbReference>
<feature type="compositionally biased region" description="Polar residues" evidence="1">
    <location>
        <begin position="122"/>
        <end position="137"/>
    </location>
</feature>
<comment type="caution">
    <text evidence="2">The sequence shown here is derived from an EMBL/GenBank/DDBJ whole genome shotgun (WGS) entry which is preliminary data.</text>
</comment>
<evidence type="ECO:0000313" key="3">
    <source>
        <dbReference type="Proteomes" id="UP000823388"/>
    </source>
</evidence>
<evidence type="ECO:0000313" key="2">
    <source>
        <dbReference type="EMBL" id="KAG2558708.1"/>
    </source>
</evidence>
<dbReference type="AlphaFoldDB" id="A0A8T0PCL5"/>
<proteinExistence type="predicted"/>
<protein>
    <submittedName>
        <fullName evidence="2">Uncharacterized protein</fullName>
    </submittedName>
</protein>
<feature type="region of interest" description="Disordered" evidence="1">
    <location>
        <begin position="74"/>
        <end position="93"/>
    </location>
</feature>
<dbReference type="Proteomes" id="UP000823388">
    <property type="component" value="Chromosome 8N"/>
</dbReference>
<keyword evidence="3" id="KW-1185">Reference proteome</keyword>
<accession>A0A8T0PCL5</accession>
<name>A0A8T0PCL5_PANVG</name>
<reference evidence="2" key="1">
    <citation type="submission" date="2020-05" db="EMBL/GenBank/DDBJ databases">
        <title>WGS assembly of Panicum virgatum.</title>
        <authorList>
            <person name="Lovell J.T."/>
            <person name="Jenkins J."/>
            <person name="Shu S."/>
            <person name="Juenger T.E."/>
            <person name="Schmutz J."/>
        </authorList>
    </citation>
    <scope>NUCLEOTIDE SEQUENCE</scope>
    <source>
        <strain evidence="2">AP13</strain>
    </source>
</reference>
<feature type="region of interest" description="Disordered" evidence="1">
    <location>
        <begin position="1"/>
        <end position="54"/>
    </location>
</feature>
<gene>
    <name evidence="2" type="ORF">PVAP13_8NG347700</name>
</gene>
<dbReference type="EMBL" id="CM029052">
    <property type="protein sequence ID" value="KAG2558705.1"/>
    <property type="molecule type" value="Genomic_DNA"/>
</dbReference>
<feature type="compositionally biased region" description="Low complexity" evidence="1">
    <location>
        <begin position="39"/>
        <end position="50"/>
    </location>
</feature>
<feature type="region of interest" description="Disordered" evidence="1">
    <location>
        <begin position="109"/>
        <end position="143"/>
    </location>
</feature>
<organism evidence="2 3">
    <name type="scientific">Panicum virgatum</name>
    <name type="common">Blackwell switchgrass</name>
    <dbReference type="NCBI Taxonomy" id="38727"/>
    <lineage>
        <taxon>Eukaryota</taxon>
        <taxon>Viridiplantae</taxon>
        <taxon>Streptophyta</taxon>
        <taxon>Embryophyta</taxon>
        <taxon>Tracheophyta</taxon>
        <taxon>Spermatophyta</taxon>
        <taxon>Magnoliopsida</taxon>
        <taxon>Liliopsida</taxon>
        <taxon>Poales</taxon>
        <taxon>Poaceae</taxon>
        <taxon>PACMAD clade</taxon>
        <taxon>Panicoideae</taxon>
        <taxon>Panicodae</taxon>
        <taxon>Paniceae</taxon>
        <taxon>Panicinae</taxon>
        <taxon>Panicum</taxon>
        <taxon>Panicum sect. Hiantes</taxon>
    </lineage>
</organism>
<sequence>MTPGSRALGGTGASPTQQDVPTGEKKNASPQEGQGIGTTGVSTTSSTMVVHPVPKLMKRGKLPIKRVPLKADFWMGGAPDSTPSAPKPVAEAPKDMPLADTKAIDDMVSSFVRDSPIKETAESPSKGDNQAPATDNPSGPILQEVPAGQIVKDAGPKGAEMTSLAVGEDASTAPAQNTPLPAEKIKFVQENMAKCQKRVQGQMTECQKLLVDMAEHENVKVQENQEVCLLREQGAKLAGEKEALEERVTSQLAKHKDCYT</sequence>
<evidence type="ECO:0000256" key="1">
    <source>
        <dbReference type="SAM" id="MobiDB-lite"/>
    </source>
</evidence>